<dbReference type="NCBIfam" id="TIGR00756">
    <property type="entry name" value="PPR"/>
    <property type="match status" value="3"/>
</dbReference>
<proteinExistence type="inferred from homology"/>
<protein>
    <recommendedName>
        <fullName evidence="4">PROP1-like PPR domain-containing protein</fullName>
    </recommendedName>
</protein>
<comment type="similarity">
    <text evidence="1">Belongs to the PPR family. P subfamily.</text>
</comment>
<dbReference type="InParanoid" id="G4ZNE2"/>
<dbReference type="PANTHER" id="PTHR46128:SF211">
    <property type="entry name" value="PENTACOTRIPEPTIDE-REPEAT REGION OF PRORP DOMAIN-CONTAINING PROTEIN"/>
    <property type="match status" value="1"/>
</dbReference>
<evidence type="ECO:0000256" key="3">
    <source>
        <dbReference type="PROSITE-ProRule" id="PRU00708"/>
    </source>
</evidence>
<dbReference type="Pfam" id="PF13041">
    <property type="entry name" value="PPR_2"/>
    <property type="match status" value="1"/>
</dbReference>
<feature type="repeat" description="PPR" evidence="3">
    <location>
        <begin position="641"/>
        <end position="675"/>
    </location>
</feature>
<dbReference type="RefSeq" id="XP_009529827.1">
    <property type="nucleotide sequence ID" value="XM_009531532.1"/>
</dbReference>
<feature type="domain" description="PROP1-like PPR" evidence="4">
    <location>
        <begin position="103"/>
        <end position="273"/>
    </location>
</feature>
<dbReference type="InterPro" id="IPR011990">
    <property type="entry name" value="TPR-like_helical_dom_sf"/>
</dbReference>
<dbReference type="Gene3D" id="1.25.40.10">
    <property type="entry name" value="Tetratricopeptide repeat domain"/>
    <property type="match status" value="5"/>
</dbReference>
<dbReference type="Pfam" id="PF17177">
    <property type="entry name" value="PPR_long"/>
    <property type="match status" value="1"/>
</dbReference>
<reference evidence="5 6" key="1">
    <citation type="journal article" date="2006" name="Science">
        <title>Phytophthora genome sequences uncover evolutionary origins and mechanisms of pathogenesis.</title>
        <authorList>
            <person name="Tyler B.M."/>
            <person name="Tripathy S."/>
            <person name="Zhang X."/>
            <person name="Dehal P."/>
            <person name="Jiang R.H."/>
            <person name="Aerts A."/>
            <person name="Arredondo F.D."/>
            <person name="Baxter L."/>
            <person name="Bensasson D."/>
            <person name="Beynon J.L."/>
            <person name="Chapman J."/>
            <person name="Damasceno C.M."/>
            <person name="Dorrance A.E."/>
            <person name="Dou D."/>
            <person name="Dickerman A.W."/>
            <person name="Dubchak I.L."/>
            <person name="Garbelotto M."/>
            <person name="Gijzen M."/>
            <person name="Gordon S.G."/>
            <person name="Govers F."/>
            <person name="Grunwald N.J."/>
            <person name="Huang W."/>
            <person name="Ivors K.L."/>
            <person name="Jones R.W."/>
            <person name="Kamoun S."/>
            <person name="Krampis K."/>
            <person name="Lamour K.H."/>
            <person name="Lee M.K."/>
            <person name="McDonald W.H."/>
            <person name="Medina M."/>
            <person name="Meijer H.J."/>
            <person name="Nordberg E.K."/>
            <person name="Maclean D.J."/>
            <person name="Ospina-Giraldo M.D."/>
            <person name="Morris P.F."/>
            <person name="Phuntumart V."/>
            <person name="Putnam N.H."/>
            <person name="Rash S."/>
            <person name="Rose J.K."/>
            <person name="Sakihama Y."/>
            <person name="Salamov A.A."/>
            <person name="Savidor A."/>
            <person name="Scheuring C.F."/>
            <person name="Smith B.M."/>
            <person name="Sobral B.W."/>
            <person name="Terry A."/>
            <person name="Torto-Alalibo T.A."/>
            <person name="Win J."/>
            <person name="Xu Z."/>
            <person name="Zhang H."/>
            <person name="Grigoriev I.V."/>
            <person name="Rokhsar D.S."/>
            <person name="Boore J.L."/>
        </authorList>
    </citation>
    <scope>NUCLEOTIDE SEQUENCE [LARGE SCALE GENOMIC DNA]</scope>
    <source>
        <strain evidence="5 6">P6497</strain>
    </source>
</reference>
<dbReference type="EMBL" id="JH159155">
    <property type="protein sequence ID" value="EGZ16078.1"/>
    <property type="molecule type" value="Genomic_DNA"/>
</dbReference>
<name>G4ZNE2_PHYSP</name>
<dbReference type="InterPro" id="IPR002885">
    <property type="entry name" value="PPR_rpt"/>
</dbReference>
<dbReference type="OMA" id="HKWHTAT"/>
<sequence>MVAGAQVAAFQRALLRRIQTAPLGRAASAATQDTVLPIAGLRARQFAVLASNDRSAGPQTALERLSEASKPSWRLRAAVKDVEASLPSDRGRRFYNRRVLEALETSDLNRAWAIVETLLRRHPDKAVLWPYTYNLMLRHYCKQQKTLMNANLTRILALLDAMVAQGCADQTSFQVAMAACSRARHLRSARHVMEKMRKCGRKPDARIYGFLINCCARKQGLVKLANQYFEEMMRDGVAPTILAVNAMLRVYSRDCGRSTVMLDLVKRAQDEFGLVPNTVTTRTMVYYLLCEGDVDGAVQFLRDVERAFPLEDSIELPVRRQVVNAVVDSCRQRGEWNLVEYALAFAKRSQQSATGDSDMQDTASLEQLVAKRDAISNAVVWTLDEQDWSRMARSDQEAFLLNRSQKESVERSLERMQLPTSSDRAIERLSLKLDGKLRVLDEIIHAKNASAADFNAVLGACGRQGNLSEAVSVLTKMKKYAVSSPECTPTTWSYNALLNACAVRGDARQIDSILNEMIESDLLPDQVTMNTVLKAHTANLKSSGRDARARVKIVMEGLSFFEWCTEDQKVDSGAATYYSLFRLFSTFLESPENSNTDVDDGLLGGEDRDEEVIDGQELEMLAWMAEFITNTCRDAPLSSLDVGVFNNAFAYYHHLGEVDAAFALFDLMKKRGIQPDDTTLGLMFATCASQQQFEVGLNFLDHIMAADGYKPTLKVLSGAMQLCANSKNPDGALELFRAIETSGAFTPTIETYEPLVFAYARVGNVSSAWDIANEMEEKLGRASVSIYNRILLACSEAALPGRALEVLDVIRRKRAVTADIISYNTALEAFVRAGERAAWWRKNRNNWEEDDDVVDYDEDGDEQLSDELHSSDEAFAQTSEDFAVESPHYYDYEQRENAAWARASIIELLEEMKQNRLKPDMTTYEHAIAACSVNEDFEGVITIFDTLINRKRDKKSVELKSDLVSDSSFSAYLVACTSLEDKDRVVEVPTLLHKWHTATGQLPPVFVVTQLLDSLEKVGEWRRAVRMLPDMQAMFGIPPSIAVFNRVMQMCNHAGEHQLVAPIFATMQDASAYRVFPDAESYIQRIYAEEQRENWVAATDLFVEMQNNCPSEEISHHQLQKIALGRYRMRQNDH</sequence>
<evidence type="ECO:0000256" key="1">
    <source>
        <dbReference type="ARBA" id="ARBA00007626"/>
    </source>
</evidence>
<dbReference type="PROSITE" id="PS51375">
    <property type="entry name" value="PPR"/>
    <property type="match status" value="5"/>
</dbReference>
<dbReference type="PANTHER" id="PTHR46128">
    <property type="entry name" value="MITOCHONDRIAL GROUP I INTRON SPLICING FACTOR CCM1"/>
    <property type="match status" value="1"/>
</dbReference>
<dbReference type="InterPro" id="IPR033443">
    <property type="entry name" value="PROP1-like_PPR_dom"/>
</dbReference>
<evidence type="ECO:0000256" key="2">
    <source>
        <dbReference type="ARBA" id="ARBA00022737"/>
    </source>
</evidence>
<evidence type="ECO:0000259" key="4">
    <source>
        <dbReference type="Pfam" id="PF17177"/>
    </source>
</evidence>
<feature type="repeat" description="PPR" evidence="3">
    <location>
        <begin position="490"/>
        <end position="524"/>
    </location>
</feature>
<evidence type="ECO:0000313" key="6">
    <source>
        <dbReference type="Proteomes" id="UP000002640"/>
    </source>
</evidence>
<gene>
    <name evidence="5" type="ORF">PHYSODRAFT_302440</name>
</gene>
<dbReference type="Proteomes" id="UP000002640">
    <property type="component" value="Unassembled WGS sequence"/>
</dbReference>
<feature type="repeat" description="PPR" evidence="3">
    <location>
        <begin position="204"/>
        <end position="239"/>
    </location>
</feature>
<dbReference type="AlphaFoldDB" id="G4ZNE2"/>
<keyword evidence="2" id="KW-0677">Repeat</keyword>
<evidence type="ECO:0000313" key="5">
    <source>
        <dbReference type="EMBL" id="EGZ16078.1"/>
    </source>
</evidence>
<dbReference type="Pfam" id="PF13812">
    <property type="entry name" value="PPR_3"/>
    <property type="match status" value="1"/>
</dbReference>
<organism evidence="5 6">
    <name type="scientific">Phytophthora sojae (strain P6497)</name>
    <name type="common">Soybean stem and root rot agent</name>
    <name type="synonym">Phytophthora megasperma f. sp. glycines</name>
    <dbReference type="NCBI Taxonomy" id="1094619"/>
    <lineage>
        <taxon>Eukaryota</taxon>
        <taxon>Sar</taxon>
        <taxon>Stramenopiles</taxon>
        <taxon>Oomycota</taxon>
        <taxon>Peronosporomycetes</taxon>
        <taxon>Peronosporales</taxon>
        <taxon>Peronosporaceae</taxon>
        <taxon>Phytophthora</taxon>
    </lineage>
</organism>
<feature type="repeat" description="PPR" evidence="3">
    <location>
        <begin position="169"/>
        <end position="203"/>
    </location>
</feature>
<accession>G4ZNE2</accession>
<feature type="repeat" description="PPR" evidence="3">
    <location>
        <begin position="450"/>
        <end position="484"/>
    </location>
</feature>
<keyword evidence="6" id="KW-1185">Reference proteome</keyword>
<dbReference type="STRING" id="1094619.G4ZNE2"/>
<dbReference type="InterPro" id="IPR050872">
    <property type="entry name" value="PPR_P_subfamily"/>
</dbReference>
<dbReference type="KEGG" id="psoj:PHYSODRAFT_302440"/>
<dbReference type="GeneID" id="20642141"/>